<reference evidence="2 3" key="1">
    <citation type="submission" date="2016-02" db="EMBL/GenBank/DDBJ databases">
        <authorList>
            <person name="Wen L."/>
            <person name="He K."/>
            <person name="Yang H."/>
        </authorList>
    </citation>
    <scope>NUCLEOTIDE SEQUENCE [LARGE SCALE GENOMIC DNA]</scope>
    <source>
        <strain evidence="2 3">DSM 22607</strain>
    </source>
</reference>
<dbReference type="Pfam" id="PF13360">
    <property type="entry name" value="PQQ_2"/>
    <property type="match status" value="1"/>
</dbReference>
<dbReference type="RefSeq" id="WP_066521795.1">
    <property type="nucleotide sequence ID" value="NZ_CABMOF010000006.1"/>
</dbReference>
<comment type="caution">
    <text evidence="2">The sequence shown here is derived from an EMBL/GenBank/DDBJ whole genome shotgun (WGS) entry which is preliminary data.</text>
</comment>
<accession>A0A136Q1S7</accession>
<sequence>MILLVLIFAAIIFGIVLGVMFLTKTGFFAEKDASASVPAEIPAGYEAPVQTAEAEALPAAVDATQPAAFGLASEIEQDGTAATGFARAKTIAFPIASDYTPLSGVVTANGNNYRNTRSYGGFSAGSSTLEKAWPLEGGLSASAAQPLAVSWDDDMRQMMNLYPEKSAKEGLVEVLIPGSGGTLSFVDLADGSATRDPIVLGFTPGSAMSLDPRGYPLLYIGGNAENACMNIYSLISGELLYKYGGEKDSFSLLDSQEGFSCAPLIAADADVLVWAGENGLLYTMNLNSDFDRAAGTVSVSPDTPVKYRYTATGGADGASSASFGITGLAAWRSYAFITDDGGYIQCIDLNTMTPVYVQKTKGGIVSSPLIEEAADGIYLYIGSRAADGSTAICKVKGLSGEIIWQRDFPCGTEGGVLSTPVLGNGSLGNMVFCTVAQGEGENAVVLALTTDTGEIKWQHGTGRPSPLAPTAGYSSDGTGFLLAAGGGNAALLDGGSGEVLASLDGLDGADSASAPITWGNTVILGGAGIIVK</sequence>
<dbReference type="EMBL" id="LSZW01000064">
    <property type="protein sequence ID" value="KXK64648.1"/>
    <property type="molecule type" value="Genomic_DNA"/>
</dbReference>
<dbReference type="Gene3D" id="2.130.10.10">
    <property type="entry name" value="YVTN repeat-like/Quinoprotein amine dehydrogenase"/>
    <property type="match status" value="1"/>
</dbReference>
<evidence type="ECO:0000313" key="3">
    <source>
        <dbReference type="Proteomes" id="UP000070366"/>
    </source>
</evidence>
<evidence type="ECO:0000313" key="2">
    <source>
        <dbReference type="EMBL" id="KXK64648.1"/>
    </source>
</evidence>
<dbReference type="InterPro" id="IPR015943">
    <property type="entry name" value="WD40/YVTN_repeat-like_dom_sf"/>
</dbReference>
<keyword evidence="3" id="KW-1185">Reference proteome</keyword>
<dbReference type="AlphaFoldDB" id="A0A136Q1S7"/>
<dbReference type="InterPro" id="IPR002372">
    <property type="entry name" value="PQQ_rpt_dom"/>
</dbReference>
<feature type="domain" description="Pyrrolo-quinoline quinone repeat" evidence="1">
    <location>
        <begin position="368"/>
        <end position="503"/>
    </location>
</feature>
<name>A0A136Q1S7_9FIRM</name>
<protein>
    <recommendedName>
        <fullName evidence="1">Pyrrolo-quinoline quinone repeat domain-containing protein</fullName>
    </recommendedName>
</protein>
<dbReference type="SUPFAM" id="SSF50998">
    <property type="entry name" value="Quinoprotein alcohol dehydrogenase-like"/>
    <property type="match status" value="2"/>
</dbReference>
<evidence type="ECO:0000259" key="1">
    <source>
        <dbReference type="Pfam" id="PF13360"/>
    </source>
</evidence>
<dbReference type="Proteomes" id="UP000070366">
    <property type="component" value="Unassembled WGS sequence"/>
</dbReference>
<dbReference type="STRING" id="626937.HMPREF3293_02728"/>
<dbReference type="PANTHER" id="PTHR34512:SF30">
    <property type="entry name" value="OUTER MEMBRANE PROTEIN ASSEMBLY FACTOR BAMB"/>
    <property type="match status" value="1"/>
</dbReference>
<organism evidence="2 3">
    <name type="scientific">Christensenella minuta</name>
    <dbReference type="NCBI Taxonomy" id="626937"/>
    <lineage>
        <taxon>Bacteria</taxon>
        <taxon>Bacillati</taxon>
        <taxon>Bacillota</taxon>
        <taxon>Clostridia</taxon>
        <taxon>Christensenellales</taxon>
        <taxon>Christensenellaceae</taxon>
        <taxon>Christensenella</taxon>
    </lineage>
</organism>
<dbReference type="InterPro" id="IPR011047">
    <property type="entry name" value="Quinoprotein_ADH-like_sf"/>
</dbReference>
<proteinExistence type="predicted"/>
<gene>
    <name evidence="2" type="ORF">HMPREF3293_02728</name>
</gene>
<dbReference type="PANTHER" id="PTHR34512">
    <property type="entry name" value="CELL SURFACE PROTEIN"/>
    <property type="match status" value="1"/>
</dbReference>